<dbReference type="Gene3D" id="3.10.450.50">
    <property type="match status" value="1"/>
</dbReference>
<feature type="domain" description="DUF4440" evidence="1">
    <location>
        <begin position="3"/>
        <end position="112"/>
    </location>
</feature>
<name>A0A7C9M9K9_9DEIO</name>
<sequence>MDIRQLERQRLQAILHAEQATLEALHHPDFQLCTPSGAVWTRAFYLSGLLDGSLQYHRFEPVTPLEVQQVPGLGAVRYRSVIDVSFQGGPNNHLECWHLDLYTQAQDGVWRCLWSQATDTIQD</sequence>
<dbReference type="Pfam" id="PF14534">
    <property type="entry name" value="DUF4440"/>
    <property type="match status" value="1"/>
</dbReference>
<reference evidence="2 3" key="1">
    <citation type="submission" date="2019-12" db="EMBL/GenBank/DDBJ databases">
        <title>Deinococcus sp. HMF7620 Genome sequencing and assembly.</title>
        <authorList>
            <person name="Kang H."/>
            <person name="Kim H."/>
            <person name="Joh K."/>
        </authorList>
    </citation>
    <scope>NUCLEOTIDE SEQUENCE [LARGE SCALE GENOMIC DNA]</scope>
    <source>
        <strain evidence="2 3">HMF7620</strain>
    </source>
</reference>
<dbReference type="InterPro" id="IPR032710">
    <property type="entry name" value="NTF2-like_dom_sf"/>
</dbReference>
<evidence type="ECO:0000313" key="3">
    <source>
        <dbReference type="Proteomes" id="UP000483286"/>
    </source>
</evidence>
<dbReference type="RefSeq" id="WP_157459775.1">
    <property type="nucleotide sequence ID" value="NZ_WQLB01000018.1"/>
</dbReference>
<accession>A0A7C9M9K9</accession>
<dbReference type="SUPFAM" id="SSF54427">
    <property type="entry name" value="NTF2-like"/>
    <property type="match status" value="1"/>
</dbReference>
<keyword evidence="3" id="KW-1185">Reference proteome</keyword>
<proteinExistence type="predicted"/>
<dbReference type="InterPro" id="IPR027843">
    <property type="entry name" value="DUF4440"/>
</dbReference>
<organism evidence="2 3">
    <name type="scientific">Deinococcus arboris</name>
    <dbReference type="NCBI Taxonomy" id="2682977"/>
    <lineage>
        <taxon>Bacteria</taxon>
        <taxon>Thermotogati</taxon>
        <taxon>Deinococcota</taxon>
        <taxon>Deinococci</taxon>
        <taxon>Deinococcales</taxon>
        <taxon>Deinococcaceae</taxon>
        <taxon>Deinococcus</taxon>
    </lineage>
</organism>
<dbReference type="AlphaFoldDB" id="A0A7C9M9K9"/>
<evidence type="ECO:0000313" key="2">
    <source>
        <dbReference type="EMBL" id="MVN87719.1"/>
    </source>
</evidence>
<dbReference type="EMBL" id="WQLB01000018">
    <property type="protein sequence ID" value="MVN87719.1"/>
    <property type="molecule type" value="Genomic_DNA"/>
</dbReference>
<dbReference type="Proteomes" id="UP000483286">
    <property type="component" value="Unassembled WGS sequence"/>
</dbReference>
<protein>
    <submittedName>
        <fullName evidence="2">DUF4440 domain-containing protein</fullName>
    </submittedName>
</protein>
<comment type="caution">
    <text evidence="2">The sequence shown here is derived from an EMBL/GenBank/DDBJ whole genome shotgun (WGS) entry which is preliminary data.</text>
</comment>
<gene>
    <name evidence="2" type="ORF">GO986_13215</name>
</gene>
<evidence type="ECO:0000259" key="1">
    <source>
        <dbReference type="Pfam" id="PF14534"/>
    </source>
</evidence>